<dbReference type="InterPro" id="IPR045851">
    <property type="entry name" value="AMP-bd_C_sf"/>
</dbReference>
<dbReference type="InterPro" id="IPR023213">
    <property type="entry name" value="CAT-like_dom_sf"/>
</dbReference>
<dbReference type="Gene3D" id="3.30.559.10">
    <property type="entry name" value="Chloramphenicol acetyltransferase-like domain"/>
    <property type="match status" value="5"/>
</dbReference>
<dbReference type="InterPro" id="IPR000873">
    <property type="entry name" value="AMP-dep_synth/lig_dom"/>
</dbReference>
<dbReference type="KEGG" id="trg:TRUGW13939_08767"/>
<gene>
    <name evidence="5" type="ORF">TRUGW13939_08767</name>
</gene>
<dbReference type="SUPFAM" id="SSF52777">
    <property type="entry name" value="CoA-dependent acyltransferases"/>
    <property type="match status" value="10"/>
</dbReference>
<feature type="domain" description="Carrier" evidence="4">
    <location>
        <begin position="768"/>
        <end position="844"/>
    </location>
</feature>
<keyword evidence="3" id="KW-0436">Ligase</keyword>
<dbReference type="InterPro" id="IPR036736">
    <property type="entry name" value="ACP-like_sf"/>
</dbReference>
<dbReference type="GO" id="GO:0016874">
    <property type="term" value="F:ligase activity"/>
    <property type="evidence" value="ECO:0007669"/>
    <property type="project" value="UniProtKB-KW"/>
</dbReference>
<dbReference type="OrthoDB" id="416786at2759"/>
<keyword evidence="1" id="KW-0596">Phosphopantetheine</keyword>
<dbReference type="EMBL" id="CP055902">
    <property type="protein sequence ID" value="QKX61615.1"/>
    <property type="molecule type" value="Genomic_DNA"/>
</dbReference>
<dbReference type="RefSeq" id="XP_035347789.1">
    <property type="nucleotide sequence ID" value="XM_035491896.1"/>
</dbReference>
<evidence type="ECO:0000256" key="3">
    <source>
        <dbReference type="ARBA" id="ARBA00022598"/>
    </source>
</evidence>
<dbReference type="Proteomes" id="UP000509510">
    <property type="component" value="Chromosome V"/>
</dbReference>
<dbReference type="PANTHER" id="PTHR45527">
    <property type="entry name" value="NONRIBOSOMAL PEPTIDE SYNTHETASE"/>
    <property type="match status" value="1"/>
</dbReference>
<dbReference type="Pfam" id="PF00501">
    <property type="entry name" value="AMP-binding"/>
    <property type="match status" value="5"/>
</dbReference>
<dbReference type="InterPro" id="IPR001242">
    <property type="entry name" value="Condensation_dom"/>
</dbReference>
<dbReference type="InterPro" id="IPR009081">
    <property type="entry name" value="PP-bd_ACP"/>
</dbReference>
<dbReference type="InterPro" id="IPR006162">
    <property type="entry name" value="Ppantetheine_attach_site"/>
</dbReference>
<reference evidence="6" key="1">
    <citation type="submission" date="2020-06" db="EMBL/GenBank/DDBJ databases">
        <title>A chromosome-scale genome assembly of Talaromyces rugulosus W13939.</title>
        <authorList>
            <person name="Wang B."/>
            <person name="Guo L."/>
            <person name="Ye K."/>
            <person name="Wang L."/>
        </authorList>
    </citation>
    <scope>NUCLEOTIDE SEQUENCE [LARGE SCALE GENOMIC DNA]</scope>
    <source>
        <strain evidence="6">W13939</strain>
    </source>
</reference>
<dbReference type="FunFam" id="3.30.559.30:FF:000003">
    <property type="entry name" value="Nonribosomal peptide synthase SidD"/>
    <property type="match status" value="1"/>
</dbReference>
<dbReference type="NCBIfam" id="NF003417">
    <property type="entry name" value="PRK04813.1"/>
    <property type="match status" value="5"/>
</dbReference>
<dbReference type="InterPro" id="IPR042099">
    <property type="entry name" value="ANL_N_sf"/>
</dbReference>
<feature type="domain" description="Carrier" evidence="4">
    <location>
        <begin position="1852"/>
        <end position="1928"/>
    </location>
</feature>
<evidence type="ECO:0000313" key="6">
    <source>
        <dbReference type="Proteomes" id="UP000509510"/>
    </source>
</evidence>
<evidence type="ECO:0000259" key="4">
    <source>
        <dbReference type="PROSITE" id="PS50075"/>
    </source>
</evidence>
<feature type="domain" description="Carrier" evidence="4">
    <location>
        <begin position="2895"/>
        <end position="2971"/>
    </location>
</feature>
<evidence type="ECO:0000313" key="5">
    <source>
        <dbReference type="EMBL" id="QKX61615.1"/>
    </source>
</evidence>
<accession>A0A7H8R7L5</accession>
<dbReference type="PROSITE" id="PS50075">
    <property type="entry name" value="CARRIER"/>
    <property type="match status" value="5"/>
</dbReference>
<dbReference type="Pfam" id="PF00668">
    <property type="entry name" value="Condensation"/>
    <property type="match status" value="5"/>
</dbReference>
<feature type="domain" description="Carrier" evidence="4">
    <location>
        <begin position="3972"/>
        <end position="4048"/>
    </location>
</feature>
<evidence type="ECO:0000256" key="1">
    <source>
        <dbReference type="ARBA" id="ARBA00022450"/>
    </source>
</evidence>
<dbReference type="PROSITE" id="PS00012">
    <property type="entry name" value="PHOSPHOPANTETHEINE"/>
    <property type="match status" value="1"/>
</dbReference>
<keyword evidence="6" id="KW-1185">Reference proteome</keyword>
<feature type="domain" description="Carrier" evidence="4">
    <location>
        <begin position="5078"/>
        <end position="5154"/>
    </location>
</feature>
<dbReference type="Gene3D" id="3.30.300.30">
    <property type="match status" value="5"/>
</dbReference>
<dbReference type="Gene3D" id="2.30.38.10">
    <property type="entry name" value="Luciferase, Domain 3"/>
    <property type="match status" value="1"/>
</dbReference>
<dbReference type="GO" id="GO:0043041">
    <property type="term" value="P:amino acid activation for nonribosomal peptide biosynthetic process"/>
    <property type="evidence" value="ECO:0007669"/>
    <property type="project" value="TreeGrafter"/>
</dbReference>
<dbReference type="Gene3D" id="3.40.50.12780">
    <property type="entry name" value="N-terminal domain of ligase-like"/>
    <property type="match status" value="4"/>
</dbReference>
<dbReference type="SUPFAM" id="SSF47336">
    <property type="entry name" value="ACP-like"/>
    <property type="match status" value="5"/>
</dbReference>
<dbReference type="CDD" id="cd19545">
    <property type="entry name" value="FUM14_C_NRPS-like"/>
    <property type="match status" value="4"/>
</dbReference>
<dbReference type="Gene3D" id="3.40.50.980">
    <property type="match status" value="2"/>
</dbReference>
<keyword evidence="2" id="KW-0597">Phosphoprotein</keyword>
<evidence type="ECO:0000256" key="2">
    <source>
        <dbReference type="ARBA" id="ARBA00022553"/>
    </source>
</evidence>
<protein>
    <recommendedName>
        <fullName evidence="4">Carrier domain-containing protein</fullName>
    </recommendedName>
</protein>
<dbReference type="Gene3D" id="1.10.1200.10">
    <property type="entry name" value="ACP-like"/>
    <property type="match status" value="5"/>
</dbReference>
<dbReference type="PANTHER" id="PTHR45527:SF1">
    <property type="entry name" value="FATTY ACID SYNTHASE"/>
    <property type="match status" value="1"/>
</dbReference>
<name>A0A7H8R7L5_TALRU</name>
<dbReference type="FunFam" id="1.10.1200.10:FF:000005">
    <property type="entry name" value="Nonribosomal peptide synthetase 1"/>
    <property type="match status" value="1"/>
</dbReference>
<dbReference type="InterPro" id="IPR020845">
    <property type="entry name" value="AMP-binding_CS"/>
</dbReference>
<dbReference type="CDD" id="cd05918">
    <property type="entry name" value="A_NRPS_SidN3_like"/>
    <property type="match status" value="5"/>
</dbReference>
<dbReference type="CDD" id="cd19542">
    <property type="entry name" value="CT_NRPS-like"/>
    <property type="match status" value="1"/>
</dbReference>
<dbReference type="Gene3D" id="3.30.559.30">
    <property type="entry name" value="Nonribosomal peptide synthetase, condensation domain"/>
    <property type="match status" value="5"/>
</dbReference>
<dbReference type="NCBIfam" id="TIGR01733">
    <property type="entry name" value="AA-adenyl-dom"/>
    <property type="match status" value="3"/>
</dbReference>
<dbReference type="InterPro" id="IPR010071">
    <property type="entry name" value="AA_adenyl_dom"/>
</dbReference>
<proteinExistence type="predicted"/>
<dbReference type="FunFam" id="3.30.300.30:FF:000015">
    <property type="entry name" value="Nonribosomal peptide synthase SidD"/>
    <property type="match status" value="5"/>
</dbReference>
<dbReference type="GO" id="GO:0044550">
    <property type="term" value="P:secondary metabolite biosynthetic process"/>
    <property type="evidence" value="ECO:0007669"/>
    <property type="project" value="TreeGrafter"/>
</dbReference>
<dbReference type="GeneID" id="55996255"/>
<dbReference type="Pfam" id="PF00550">
    <property type="entry name" value="PP-binding"/>
    <property type="match status" value="5"/>
</dbReference>
<dbReference type="PROSITE" id="PS00455">
    <property type="entry name" value="AMP_BINDING"/>
    <property type="match status" value="4"/>
</dbReference>
<organism evidence="5 6">
    <name type="scientific">Talaromyces rugulosus</name>
    <name type="common">Penicillium rugulosum</name>
    <dbReference type="NCBI Taxonomy" id="121627"/>
    <lineage>
        <taxon>Eukaryota</taxon>
        <taxon>Fungi</taxon>
        <taxon>Dikarya</taxon>
        <taxon>Ascomycota</taxon>
        <taxon>Pezizomycotina</taxon>
        <taxon>Eurotiomycetes</taxon>
        <taxon>Eurotiomycetidae</taxon>
        <taxon>Eurotiales</taxon>
        <taxon>Trichocomaceae</taxon>
        <taxon>Talaromyces</taxon>
        <taxon>Talaromyces sect. Islandici</taxon>
    </lineage>
</organism>
<dbReference type="SUPFAM" id="SSF56801">
    <property type="entry name" value="Acetyl-CoA synthetase-like"/>
    <property type="match status" value="5"/>
</dbReference>
<dbReference type="GO" id="GO:0031177">
    <property type="term" value="F:phosphopantetheine binding"/>
    <property type="evidence" value="ECO:0007669"/>
    <property type="project" value="InterPro"/>
</dbReference>
<sequence length="5599" mass="618657">MHVTHFRLQNSFSTLEIAVAWTVLLKDYVGSSIVSFLATGYTSPDDLSFISLHIDKQKNIDQLFQSLQAQLSQPPPFTGIDEPLAFQTHLHIEDKKSETINGHTHLKETGQSNSDNITQLLNSKIDLTLKCTILDHGQEVQIRAIPHTALISSVQALRILRQFEHVLRQLNALTEQPGHLVYKIDTASAWDIRSVSEWNSTTQAPEPRTVLNVFTEHVSNRPQSTAVSAWDGDFTYAELDRLSTAFGLRLASDAGIGPGNIVPLCFEKSKWVPVAILSVIKTGAAFTLIDENLPDDRLRRIAKLVSQDAKVALSSSSQKHRAQLMVSKVIALDSNFLETTYLPSKKAQAEVHVTPDSLLYIVFTSGSTGIPKAIMLSHNNMCTFVTLSGALSDVTPRSRILALSSYAYDVSLGDIFISLLAGACLCIPSSWECKNDVDWVVEQYKVTRLMTTPSISKTLRPSDSPSLEVLVLCGEPCSEDALARWRGTRTRVINSYGPAECTVETVANYNVLESKKPTVIGRGLGACWIVDPVDHGRLTPVGGVGELVLEGPLVGLGYLHDEETTKKKFLDHAPWLENGLPGLVNQHKARLYNSGDLVRYTDDGDIEYIGRGDLQVKIRGQRVELGEVAAHLQKLIPSSIQCTPEVVKLESGAELLVVFLVVNTIDEPKDQISKRLRVLVDRAGTELQKRLPPSMVPSAYTKIDSIPLTLSGKVDHRRLKQLGLSLPTSEWIVWQNKTVDEPSTNGNGHVNGSTQDPREIATQQKEHQEQHNKLEVLKRIWSDVLHIDIKSIHASDTFFSHGGESLSAIKLVSAASRVGIQLDVATIFGYPQLSALSKQAKWSSISFPEPPARFSLVKLEDGLAEISSLYGIGIDDIEDAYPCTPLQEGLISAEMLNSTKYVGRGIFELPKDIDIERLAQAWQRVIAVHPILRTRIVDTESNGLLQVVLREIPLFGAIKTQPLATYLTEDSQNKLGLGTELCRWSIVRHLGLSHLVLTMHHAVYDGWTIPLLGQEVFRAYHGVRIQPRIGFNVFVKHVLSIPYKQAEEFWTRQLVDPEKATAFPLLNGAREPRADSVVSKNVPVPSNANQDTSVPSLLRAAWALLVSKLSGNDDIIFGATVSGRNVAIQGIDDLLGPTISTIPVRVRIDRNDSVSNFVRTVQNQASETMPFENLGLHNIRRLNATTREGSKFQTLFIVDPPGESSVNISKSLSPSDQELKEKLEQLDDSLSATLANFNEYSLMIIITQKNEQLQIKASYDSRVLSHADADLLLDQFVNVAEQLGRSNNLAHSLRDLRLASVSDIEKIWQWNGHISPPVKESVHHIIGQTVSLQPKRQAIAAWDGSASFGELDEISSRLSYSLQSKGIGRGSLVPICMEKSMWATVAMLAILKTGAGFVTMDISNQPKKRLKLIVDQVNATCIVTNSQAAELASELCEEVILCDHRSQDLTDSTNSTFKQDAQSQPSDTAFIVFTSGSTGIPKGIVITHENFSSTIAHHARELKITEDSRIYDFASYSFDIAVHNALMALSLGACLCVPSEDDRKNNIEGSFQQLQANWTDITPSVARLIDPSAVSGLKILVLSGEAISKDIVQQWGKKVDLINAYGPAECQICTVNGTIASVDNAADIGYGVACATWIVDLGTDNLTPIGAVGELVIEGPIVSPGYLNDSNHSFIRDPSWLTEGSASVAGRKGHLYRTGDLARYRPDGKLVYMGRASTFAKLNGQRIELSEVEFHVKQADTSLTEVIADVIDVNGTMVLTAFLVASKDDHPKSLDKDVTLTVEPIPPPLGLKQTLKSTLPSYMIPGLFLRTSHIPLTTTRKADRNLLKLRASGISWDQIYELKQNEADTGDTELTPQQQTLAQIWSSVLKTDVKKITAQSDFFQLGGDSISAMRMVKHSQKIGLSLTVASVFRHSQLKELSSQLAEVVEKESIANTIHPFSLVPITSSVDSLVSTAATVCNVSRDAITDVYPCTAFQEAVFALTATDSSAYVQHKLLRFSDDLNIDGVLGAWYAVIGATSILRTRIVQSKDAQLFQVVVRQKRQLWNWYNSTEDYIRETTKIPMGLGNELSRFGVVRDDSTTPPSYVLIWTMHHAVYDAWTMDLILHQVSEYYHSQRLNTIIPNYNVFVDFLQRQQGTSAKWWRDYLSGASNASFFPKTPMSLSGNSRNSLTSKEFDLSRVIPAGYSPAVLLRAAWAIVMARHTSSEAVVFGEVRPGRNVPVKDVDKIPGPTIASAPILLHVDREQTIKSLLDTVREDGIQMQEFEHLGLQNISRVSEDARAACNFQTLLVFRKAEDGVDDGSIFQTDDTIDDIRNFNTNHLLIYLSLTTTSVVIESVFQEQAISRGELDAASDQDLTQIWEWNATPAETIDAFIHELIAQNAKEDPYRPAVIGHDGQMTYKELDQYSDNLAAQLIAKGVGINTFVPLCFEKSFLVPVAMLAVIKTGAAFWVMDVTFPESRLKLTTKTLGAHLLLSSSSQVGLAQRLGNDVLVVNENTYQDFSALKTHPIIEASPRNTDRVMYVCFTSGSTGVPKGVKVTHKNIASAAVAQTRELGWVREDRVYDFASHAFDANIWHFYLGFIAGASVCIPSIEDRISNLAGSITAFKSTALFLTPSVARTLDPKEVPTVKRLYLGGEAVTPLDVSMWRDSLDLWGGYGPTETTPVCIFARLIVPESASNIGRGIGVRSWIVNPSNHNQLMAIGAVGELVNEGPLVTSGYHNLPNRTAKVFIQDPEFLQRGFKRYSGRRGRVYKTGDLARYCYDGTLQYMGRADTQVKLRGQRVELGEVEYHLKRALPHVSTICEVVIHPSSSRPMLVAFCALSAADQLDTHSTRAYLSKRLPPYMVPEFFLRIADIPRNKSGKVDRLNLRSLGPELLLTSMEQENEGSIECLYGPLTENETILGSLWATSLGQKNISLSPDTDFVDVGGDSITAMKLSNLSRKQDLGLTIGDIKNHSKLSAMALRIRSLQAPSTSPIPFSMVDSSNHEKILVDVAATCGIPVNEIEDIYPSTPLQTELVALTLKQPQAYMKRSVYEVPANIDVEKLVQAWDIVINTNAILRTRFVEVDNLGLVQVITKGHTWNEYNSLQSYIDSSTASNRDLGSSLCELAIIHDTDSSKVAWTIHHALYDEWSVLIIDEQLRRAYQERTIHRPPSFNAVVRYITSQDPIKAQEFWKTRLEGCTSVNVYPQLPSAHYQVRPTQVFNRTIRPDGRFLRNLQAKVHAAWALIISKISGSKDVVFAATLAGRNIPVEGIEQVVGPTITPVPIRIQLENEHQKALELLDGVEKDTADMAPYQHIGIKNIEKINEDTRNACKVQTLIVITPSSESSSEDADAIKTSTYEVESKEGEAFHTFALVLFVFPSKIHVDLQVVYDPAILNRREIERLTGRLENVLSSFNKNAPISEIGGLGREDLEDILRWSPDIPPSSNRLLHEVILGSANEHADKIAIDAWDSKISYSQLDKLSYSLSLQLHKHGVGRGSVIPLLSPKSGYVPVAALAVLKTGAAFLPLDSKQPLNRLLAVIDQVKPKVILTDGSVREMAESLAENHVLIEACLEPGPGTAEDFQHPDLAQLDDNACILFTSGTTGTPKGVMQTHRALSSAVQYQTAESGFTKNTRAFEFASYSFDVSWNMIFKVLSVGGTLVVPNEEERQNDLSGALIKSAATLIELTASVARLLDPGQLPDIETLILSGEPVDPREFELWKPKARVVICYGPSECTSVSTINPGIDAKAPLAGIGKGSACVVWIVDPQNYRRLMPVGAVGEILIEGPIVGKGYYGNEKLTSASYLSLNLPSLHPASEQRQSVSSRKAFLSGDLARYDEDGNIHFVSRKDLQVKLHGQRIELEEVQYHVSKFLADHVGPVVCGILGHSSSGEDQRLAAFLVTGKTDTTGICQFSSPKQTAINALEHLDEQIEAVLPKYMVPSVYYFITTLPRTRNGKIDRKRLIELADTAKAENVYRGYSNRQIIRRKPSTPKETAMQELWSAVLGIPVEHIGADDNFFNLNGDSISAMKLVASARKMGIDLRVADVFATPKLSDLVVNFENRNKWTPESFNVQPFQLLGGSPDVESIRSEIAVKCGVDAHEKIEDVYPCTPLQESMLAASIRYPGSFTSMRLYQVPKNVDESRLRAAWTSVAHMHRILRTRLVDLESYGVSQVVVDEQSIAWDSYDSMYAFLQHADSVYMGPGTRLTKWAIIHGPDRKRYLVWTIHHATYDGWTLPIVEDDVRKAYSGERLETKPLDMRPLVKYILTQRKEDSKAFWAQQLAGAEDGAVFPSLPSHNYDPRPETYLEKTIATDVSATSTNIGLSGLLYGSWAAVVSHVTGNEKVLLGTILTGRNAPIDGIDKVIGPAVTTVPILIDVNGNLKVRELVVKIQEMTAGWIPHEHIGIQNIRSINEACRTACGFQNVLVLQPHRRSQNVRGGSNKEHIMEEVDETRVEGFPNQHSVLNQYGLMMEVVPINDTVTVRASFDSTLISSTQVHRLINLWEHMIQQISGILQTGLPDTVASLNYTSDQDLSDIWTWNKNLHQPVGPDRFVCQTIQDIARHQPDALAIDSWDGRMTYKRLDVLSSRLSHHLVLSGVGRGHFVPVLFRKSLWANVAMLAVLKAGGSFVPLDADHPEGHLRAIMQPLGANIILCAAKTRDRAARLVRNAVIVDATLDGSQDASRNIDQAPDIAPLTAHDIAYAVFTSGSTGAAKGVRISHENLATAIHYQAGAEGFQLNTHTRSLDSSSYSFDACVFNFFYTITQGGCLCVPSDESLKGDIGSFINAFHVNWAQTVPSVARTLDPERFPNLKTLVLTGEALGKSDIEKWAHRVHLVNVYGPTECTILCAISSQISDTSQLGSIGVGRGANLWITEIGNPNKLAAVGAVGEILIEGPIIGAGYLGPYQYPLVENPPWLVSGRGNIPGRAGTLFRTGDQAKYAEDGSIVFIGRIGSEIKLRGQRVDLPTIEYAVSSHIPQGLEFAAEIVQINLSATVRQMLVVFVGASVQKQAPPDIEEKTLDKILQKVIPALKSGLDARLPVYLQPEAFIALTAIPKTSSGKTNRRKLKELGTQIRLSQLTWIRGDIEKPIHTPPSSTMESLLAVLWGEVLGIDSTTISREDDFFHLGGDSLGVMRLTTKAHDHDLELKTSDVFTSSKLALLAKRVNRLDRIDVAYKPYSLAKDIQDVHSFVQTHIVPALKIEDSQIEDILPANRFQVDYMHNQEEPLGLQYAYIDIGPRVSWEKLQAACRIVVQEFQSLRARFVKHQGKYYQIILRDAPLAVEEIATTEQITTFSNRFCPADGRQAHVSDIFTKMTLVNTGSNLRRVILRLSHMQNDGWCTVRILQSLATAFNDGIVEKTPDWTSLLHYRNQTAHASHLYWQRVLNKSSHPTSPLVYKPGGSQVRTLRSFALPYFHNAEDNRRTRPTVVVNVAWALVLQKLANVQEVVFGNVTTGRNGAMPGLDSVVGPCVNMLPFRLRLNTNHPSTSRRQHLRDLVEASAQQVDEHTEHEGLDWDDLVDNSTEWASGTGYTSAVHFRNMAFEPELRFGDEKVVVTWYELVAKPHWTTVLVYPEDNVLRLWLLASPEEIGEDGADEILQMLSTYCEEIVEELRG</sequence>
<dbReference type="SMART" id="SM00823">
    <property type="entry name" value="PKS_PP"/>
    <property type="match status" value="4"/>
</dbReference>
<dbReference type="GO" id="GO:0005737">
    <property type="term" value="C:cytoplasm"/>
    <property type="evidence" value="ECO:0007669"/>
    <property type="project" value="TreeGrafter"/>
</dbReference>
<dbReference type="InterPro" id="IPR020806">
    <property type="entry name" value="PKS_PP-bd"/>
</dbReference>